<evidence type="ECO:0000313" key="3">
    <source>
        <dbReference type="Proteomes" id="UP000192501"/>
    </source>
</evidence>
<sequence>MIYWIIFLLVCLIKKQHKALFFICLTPKIVSDIESQENSSTCRR</sequence>
<keyword evidence="1" id="KW-0732">Signal</keyword>
<proteinExistence type="predicted"/>
<comment type="caution">
    <text evidence="2">The sequence shown here is derived from an EMBL/GenBank/DDBJ whole genome shotgun (WGS) entry which is preliminary data.</text>
</comment>
<protein>
    <submittedName>
        <fullName evidence="2">Uncharacterized protein</fullName>
    </submittedName>
</protein>
<dbReference type="AlphaFoldDB" id="A0A1X0QHY4"/>
<reference evidence="2 3" key="1">
    <citation type="journal article" date="2017" name="Environ. Microbiol.">
        <title>Decay of the glycolytic pathway and adaptation to intranuclear parasitism within Enterocytozoonidae microsporidia.</title>
        <authorList>
            <person name="Wiredu Boakye D."/>
            <person name="Jaroenlak P."/>
            <person name="Prachumwat A."/>
            <person name="Williams T.A."/>
            <person name="Bateman K.S."/>
            <person name="Itsathitphaisarn O."/>
            <person name="Sritunyalucksana K."/>
            <person name="Paszkiewicz K.H."/>
            <person name="Moore K.A."/>
            <person name="Stentiford G.D."/>
            <person name="Williams B.A."/>
        </authorList>
    </citation>
    <scope>NUCLEOTIDE SEQUENCE [LARGE SCALE GENOMIC DNA]</scope>
    <source>
        <strain evidence="3">canceri</strain>
    </source>
</reference>
<evidence type="ECO:0000313" key="2">
    <source>
        <dbReference type="EMBL" id="ORD99392.1"/>
    </source>
</evidence>
<gene>
    <name evidence="2" type="ORF">A0H76_3028</name>
</gene>
<name>A0A1X0QHY4_9MICR</name>
<accession>A0A1X0QHY4</accession>
<dbReference type="Proteomes" id="UP000192501">
    <property type="component" value="Unassembled WGS sequence"/>
</dbReference>
<organism evidence="2 3">
    <name type="scientific">Hepatospora eriocheir</name>
    <dbReference type="NCBI Taxonomy" id="1081669"/>
    <lineage>
        <taxon>Eukaryota</taxon>
        <taxon>Fungi</taxon>
        <taxon>Fungi incertae sedis</taxon>
        <taxon>Microsporidia</taxon>
        <taxon>Hepatosporidae</taxon>
        <taxon>Hepatospora</taxon>
    </lineage>
</organism>
<feature type="chain" id="PRO_5012778051" evidence="1">
    <location>
        <begin position="20"/>
        <end position="44"/>
    </location>
</feature>
<dbReference type="VEuPathDB" id="MicrosporidiaDB:A0H76_3028"/>
<dbReference type="EMBL" id="LTAI01000209">
    <property type="protein sequence ID" value="ORD99392.1"/>
    <property type="molecule type" value="Genomic_DNA"/>
</dbReference>
<evidence type="ECO:0000256" key="1">
    <source>
        <dbReference type="SAM" id="SignalP"/>
    </source>
</evidence>
<feature type="signal peptide" evidence="1">
    <location>
        <begin position="1"/>
        <end position="19"/>
    </location>
</feature>